<evidence type="ECO:0000313" key="7">
    <source>
        <dbReference type="EMBL" id="KAE8765492.1"/>
    </source>
</evidence>
<dbReference type="AlphaFoldDB" id="A0A7J5USR3"/>
<organism evidence="7 8">
    <name type="scientific">Georgenia thermotolerans</name>
    <dbReference type="NCBI Taxonomy" id="527326"/>
    <lineage>
        <taxon>Bacteria</taxon>
        <taxon>Bacillati</taxon>
        <taxon>Actinomycetota</taxon>
        <taxon>Actinomycetes</taxon>
        <taxon>Micrococcales</taxon>
        <taxon>Bogoriellaceae</taxon>
        <taxon>Georgenia</taxon>
    </lineage>
</organism>
<dbReference type="Gene3D" id="1.10.10.10">
    <property type="entry name" value="Winged helix-like DNA-binding domain superfamily/Winged helix DNA-binding domain"/>
    <property type="match status" value="1"/>
</dbReference>
<dbReference type="OrthoDB" id="3636008at2"/>
<dbReference type="SUPFAM" id="SSF53850">
    <property type="entry name" value="Periplasmic binding protein-like II"/>
    <property type="match status" value="1"/>
</dbReference>
<feature type="region of interest" description="Disordered" evidence="5">
    <location>
        <begin position="292"/>
        <end position="327"/>
    </location>
</feature>
<dbReference type="GO" id="GO:0003677">
    <property type="term" value="F:DNA binding"/>
    <property type="evidence" value="ECO:0007669"/>
    <property type="project" value="UniProtKB-KW"/>
</dbReference>
<comment type="caution">
    <text evidence="7">The sequence shown here is derived from an EMBL/GenBank/DDBJ whole genome shotgun (WGS) entry which is preliminary data.</text>
</comment>
<dbReference type="RefSeq" id="WP_152203017.1">
    <property type="nucleotide sequence ID" value="NZ_VUKF01000021.1"/>
</dbReference>
<dbReference type="Proteomes" id="UP000451860">
    <property type="component" value="Unassembled WGS sequence"/>
</dbReference>
<proteinExistence type="inferred from homology"/>
<keyword evidence="3" id="KW-0238">DNA-binding</keyword>
<name>A0A7J5USR3_9MICO</name>
<evidence type="ECO:0000313" key="8">
    <source>
        <dbReference type="Proteomes" id="UP000451860"/>
    </source>
</evidence>
<keyword evidence="4" id="KW-0804">Transcription</keyword>
<dbReference type="Pfam" id="PF00126">
    <property type="entry name" value="HTH_1"/>
    <property type="match status" value="1"/>
</dbReference>
<evidence type="ECO:0000256" key="1">
    <source>
        <dbReference type="ARBA" id="ARBA00009437"/>
    </source>
</evidence>
<dbReference type="PRINTS" id="PR00039">
    <property type="entry name" value="HTHLYSR"/>
</dbReference>
<dbReference type="CDD" id="cd08414">
    <property type="entry name" value="PBP2_LTTR_aromatics_like"/>
    <property type="match status" value="1"/>
</dbReference>
<accession>A0A7J5USR3</accession>
<evidence type="ECO:0000256" key="4">
    <source>
        <dbReference type="ARBA" id="ARBA00023163"/>
    </source>
</evidence>
<dbReference type="EMBL" id="WHJE01000009">
    <property type="protein sequence ID" value="KAE8765492.1"/>
    <property type="molecule type" value="Genomic_DNA"/>
</dbReference>
<dbReference type="InterPro" id="IPR036390">
    <property type="entry name" value="WH_DNA-bd_sf"/>
</dbReference>
<comment type="similarity">
    <text evidence="1">Belongs to the LysR transcriptional regulatory family.</text>
</comment>
<evidence type="ECO:0000256" key="2">
    <source>
        <dbReference type="ARBA" id="ARBA00023015"/>
    </source>
</evidence>
<dbReference type="InterPro" id="IPR000847">
    <property type="entry name" value="LysR_HTH_N"/>
</dbReference>
<dbReference type="GO" id="GO:0003700">
    <property type="term" value="F:DNA-binding transcription factor activity"/>
    <property type="evidence" value="ECO:0007669"/>
    <property type="project" value="InterPro"/>
</dbReference>
<sequence length="327" mass="35474">MDIRQLRYFVAVAEERHFGRAAERLHMAQPPLSQQIKQLEASLDTTLLERTTRKVELTEAGRLMLERARRVLADLDALAHDVREVGRGAAGVLRVGFAGSATYRLMPSLVQVARAELPGVQLQVQGELLTPDMERALLDNRLDVAVLRPPVQSRQVHMEVLEEERLLAAVPPGHRLAPATGDVSLSELAEEDFIFYPPTSAIATITREACRQAGFRPRIVQEAGETSTLLAFVGAGMGVALVPEGARWAGPHGVAYRPVTATPAVELAVAWSADRRTAFVPAFLELARRASATLASPEPKQSVEPGSCRSASTTSPTDTTTPAEERP</sequence>
<dbReference type="Pfam" id="PF03466">
    <property type="entry name" value="LysR_substrate"/>
    <property type="match status" value="1"/>
</dbReference>
<protein>
    <submittedName>
        <fullName evidence="7">LysR family transcriptional regulator</fullName>
    </submittedName>
</protein>
<dbReference type="InterPro" id="IPR005119">
    <property type="entry name" value="LysR_subst-bd"/>
</dbReference>
<dbReference type="GO" id="GO:0032993">
    <property type="term" value="C:protein-DNA complex"/>
    <property type="evidence" value="ECO:0007669"/>
    <property type="project" value="TreeGrafter"/>
</dbReference>
<dbReference type="PANTHER" id="PTHR30346:SF17">
    <property type="entry name" value="LYSR FAMILY TRANSCRIPTIONAL REGULATOR"/>
    <property type="match status" value="1"/>
</dbReference>
<keyword evidence="2" id="KW-0805">Transcription regulation</keyword>
<gene>
    <name evidence="7" type="ORF">GB883_03635</name>
</gene>
<evidence type="ECO:0000259" key="6">
    <source>
        <dbReference type="PROSITE" id="PS50931"/>
    </source>
</evidence>
<evidence type="ECO:0000256" key="5">
    <source>
        <dbReference type="SAM" id="MobiDB-lite"/>
    </source>
</evidence>
<evidence type="ECO:0000256" key="3">
    <source>
        <dbReference type="ARBA" id="ARBA00023125"/>
    </source>
</evidence>
<feature type="domain" description="HTH lysR-type" evidence="6">
    <location>
        <begin position="1"/>
        <end position="58"/>
    </location>
</feature>
<keyword evidence="8" id="KW-1185">Reference proteome</keyword>
<dbReference type="Gene3D" id="3.40.190.10">
    <property type="entry name" value="Periplasmic binding protein-like II"/>
    <property type="match status" value="2"/>
</dbReference>
<reference evidence="7 8" key="1">
    <citation type="submission" date="2019-10" db="EMBL/GenBank/DDBJ databases">
        <title>Georgenia wutianyii sp. nov. and Georgenia yuyongxinii sp. nov. isolated from plateau pika (Ochotona curzoniae) in the Qinghai-Tibet plateau of China.</title>
        <authorList>
            <person name="Tian Z."/>
        </authorList>
    </citation>
    <scope>NUCLEOTIDE SEQUENCE [LARGE SCALE GENOMIC DNA]</scope>
    <source>
        <strain evidence="7 8">DSM 21501</strain>
    </source>
</reference>
<dbReference type="FunFam" id="1.10.10.10:FF:000001">
    <property type="entry name" value="LysR family transcriptional regulator"/>
    <property type="match status" value="1"/>
</dbReference>
<dbReference type="InterPro" id="IPR036388">
    <property type="entry name" value="WH-like_DNA-bd_sf"/>
</dbReference>
<dbReference type="SUPFAM" id="SSF46785">
    <property type="entry name" value="Winged helix' DNA-binding domain"/>
    <property type="match status" value="1"/>
</dbReference>
<dbReference type="PROSITE" id="PS50931">
    <property type="entry name" value="HTH_LYSR"/>
    <property type="match status" value="1"/>
</dbReference>
<dbReference type="PANTHER" id="PTHR30346">
    <property type="entry name" value="TRANSCRIPTIONAL DUAL REGULATOR HCAR-RELATED"/>
    <property type="match status" value="1"/>
</dbReference>
<feature type="compositionally biased region" description="Low complexity" evidence="5">
    <location>
        <begin position="310"/>
        <end position="327"/>
    </location>
</feature>